<dbReference type="InterPro" id="IPR050196">
    <property type="entry name" value="Cytochrome_P450_Monoox"/>
</dbReference>
<protein>
    <recommendedName>
        <fullName evidence="9">Cytochrome P450</fullName>
    </recommendedName>
</protein>
<dbReference type="PANTHER" id="PTHR24291:SF50">
    <property type="entry name" value="BIFUNCTIONAL ALBAFLAVENONE MONOOXYGENASE_TERPENE SYNTHASE"/>
    <property type="match status" value="1"/>
</dbReference>
<dbReference type="SUPFAM" id="SSF48264">
    <property type="entry name" value="Cytochrome P450"/>
    <property type="match status" value="1"/>
</dbReference>
<dbReference type="RefSeq" id="WP_346130583.1">
    <property type="nucleotide sequence ID" value="NZ_BAABBE010000007.1"/>
</dbReference>
<dbReference type="Pfam" id="PF00067">
    <property type="entry name" value="p450"/>
    <property type="match status" value="1"/>
</dbReference>
<evidence type="ECO:0000313" key="7">
    <source>
        <dbReference type="EMBL" id="GAA3642223.1"/>
    </source>
</evidence>
<proteinExistence type="inferred from homology"/>
<dbReference type="PRINTS" id="PR00385">
    <property type="entry name" value="P450"/>
</dbReference>
<evidence type="ECO:0008006" key="9">
    <source>
        <dbReference type="Google" id="ProtNLM"/>
    </source>
</evidence>
<dbReference type="InterPro" id="IPR001128">
    <property type="entry name" value="Cyt_P450"/>
</dbReference>
<evidence type="ECO:0000256" key="1">
    <source>
        <dbReference type="ARBA" id="ARBA00010617"/>
    </source>
</evidence>
<evidence type="ECO:0000313" key="8">
    <source>
        <dbReference type="Proteomes" id="UP001500711"/>
    </source>
</evidence>
<comment type="similarity">
    <text evidence="1">Belongs to the cytochrome P450 family.</text>
</comment>
<evidence type="ECO:0000256" key="2">
    <source>
        <dbReference type="ARBA" id="ARBA00022617"/>
    </source>
</evidence>
<keyword evidence="4" id="KW-0560">Oxidoreductase</keyword>
<evidence type="ECO:0000256" key="3">
    <source>
        <dbReference type="ARBA" id="ARBA00022723"/>
    </source>
</evidence>
<evidence type="ECO:0000256" key="4">
    <source>
        <dbReference type="ARBA" id="ARBA00023002"/>
    </source>
</evidence>
<dbReference type="EMBL" id="BAABBE010000007">
    <property type="protein sequence ID" value="GAA3642223.1"/>
    <property type="molecule type" value="Genomic_DNA"/>
</dbReference>
<sequence length="375" mass="42302">MNDGRSSLQDSARSYTLATAPGRLVAIGHALALARDPVRFLASLPQYADLVKIKLGPWCAYVLCHPDLIRDVGLDDRAFDKGGPFWDKARQAVGNRLASCPHQDHRRQRRLTQPAFRRDRMPGYARIMGTRIAEEMSHWEHGQHMDVPARMHGMAATIAARTIFATQLRRSDITRIQWCIEQFTAGLARHVVLPSGLADTLPTPANRRFRRAKSELRALTERFIAVYRAEVFDRGDLLSVLLAARDDDGSALSDELVTDHLVSFLVAGIETVANTLSWALYLLAIHPDIRERLHNEVDAVLGGRIACYEDLESLKLTRCVVEETLRLYPRWMDEYPCNYCPVCYRWPSGAARCGHLVQSPRSAATRRSIPQTRPL</sequence>
<evidence type="ECO:0000256" key="6">
    <source>
        <dbReference type="ARBA" id="ARBA00023033"/>
    </source>
</evidence>
<gene>
    <name evidence="7" type="ORF">GCM10022267_31100</name>
</gene>
<keyword evidence="3" id="KW-0479">Metal-binding</keyword>
<dbReference type="InterPro" id="IPR002401">
    <property type="entry name" value="Cyt_P450_E_grp-I"/>
</dbReference>
<keyword evidence="8" id="KW-1185">Reference proteome</keyword>
<keyword evidence="2" id="KW-0349">Heme</keyword>
<name>A0ABP7AXG7_9PSEU</name>
<evidence type="ECO:0000256" key="5">
    <source>
        <dbReference type="ARBA" id="ARBA00023004"/>
    </source>
</evidence>
<dbReference type="PANTHER" id="PTHR24291">
    <property type="entry name" value="CYTOCHROME P450 FAMILY 4"/>
    <property type="match status" value="1"/>
</dbReference>
<reference evidence="8" key="1">
    <citation type="journal article" date="2019" name="Int. J. Syst. Evol. Microbiol.">
        <title>The Global Catalogue of Microorganisms (GCM) 10K type strain sequencing project: providing services to taxonomists for standard genome sequencing and annotation.</title>
        <authorList>
            <consortium name="The Broad Institute Genomics Platform"/>
            <consortium name="The Broad Institute Genome Sequencing Center for Infectious Disease"/>
            <person name="Wu L."/>
            <person name="Ma J."/>
        </authorList>
    </citation>
    <scope>NUCLEOTIDE SEQUENCE [LARGE SCALE GENOMIC DNA]</scope>
    <source>
        <strain evidence="8">JCM 17494</strain>
    </source>
</reference>
<dbReference type="InterPro" id="IPR036396">
    <property type="entry name" value="Cyt_P450_sf"/>
</dbReference>
<dbReference type="Proteomes" id="UP001500711">
    <property type="component" value="Unassembled WGS sequence"/>
</dbReference>
<organism evidence="7 8">
    <name type="scientific">Lentzea roselyniae</name>
    <dbReference type="NCBI Taxonomy" id="531940"/>
    <lineage>
        <taxon>Bacteria</taxon>
        <taxon>Bacillati</taxon>
        <taxon>Actinomycetota</taxon>
        <taxon>Actinomycetes</taxon>
        <taxon>Pseudonocardiales</taxon>
        <taxon>Pseudonocardiaceae</taxon>
        <taxon>Lentzea</taxon>
    </lineage>
</organism>
<keyword evidence="6" id="KW-0503">Monooxygenase</keyword>
<comment type="caution">
    <text evidence="7">The sequence shown here is derived from an EMBL/GenBank/DDBJ whole genome shotgun (WGS) entry which is preliminary data.</text>
</comment>
<keyword evidence="5" id="KW-0408">Iron</keyword>
<dbReference type="Gene3D" id="1.10.630.10">
    <property type="entry name" value="Cytochrome P450"/>
    <property type="match status" value="1"/>
</dbReference>
<dbReference type="PRINTS" id="PR00463">
    <property type="entry name" value="EP450I"/>
</dbReference>
<accession>A0ABP7AXG7</accession>